<proteinExistence type="predicted"/>
<protein>
    <submittedName>
        <fullName evidence="1">Uncharacterized protein</fullName>
    </submittedName>
</protein>
<comment type="caution">
    <text evidence="1">The sequence shown here is derived from an EMBL/GenBank/DDBJ whole genome shotgun (WGS) entry which is preliminary data.</text>
</comment>
<feature type="non-terminal residue" evidence="1">
    <location>
        <position position="129"/>
    </location>
</feature>
<organism evidence="1 2">
    <name type="scientific">Ixodes persulcatus</name>
    <name type="common">Taiga tick</name>
    <dbReference type="NCBI Taxonomy" id="34615"/>
    <lineage>
        <taxon>Eukaryota</taxon>
        <taxon>Metazoa</taxon>
        <taxon>Ecdysozoa</taxon>
        <taxon>Arthropoda</taxon>
        <taxon>Chelicerata</taxon>
        <taxon>Arachnida</taxon>
        <taxon>Acari</taxon>
        <taxon>Parasitiformes</taxon>
        <taxon>Ixodida</taxon>
        <taxon>Ixodoidea</taxon>
        <taxon>Ixodidae</taxon>
        <taxon>Ixodinae</taxon>
        <taxon>Ixodes</taxon>
    </lineage>
</organism>
<gene>
    <name evidence="1" type="ORF">HPB47_016659</name>
</gene>
<evidence type="ECO:0000313" key="2">
    <source>
        <dbReference type="Proteomes" id="UP000805193"/>
    </source>
</evidence>
<name>A0AC60QQE5_IXOPE</name>
<dbReference type="Proteomes" id="UP000805193">
    <property type="component" value="Unassembled WGS sequence"/>
</dbReference>
<keyword evidence="2" id="KW-1185">Reference proteome</keyword>
<accession>A0AC60QQE5</accession>
<sequence>MTETTLTLQDISNQILENKSLQERTICLEQDLAVAKKKIAELEEEKRPNNLPEVTKSMVMQSDKSVKFLMGLVSTAMFNALLQFLLSIWNPPYRICLDPEQKLILVLMRLRLGLITQDLACQFGTSACT</sequence>
<dbReference type="EMBL" id="JABSTQ010005398">
    <property type="protein sequence ID" value="KAG0439414.1"/>
    <property type="molecule type" value="Genomic_DNA"/>
</dbReference>
<reference evidence="1 2" key="1">
    <citation type="journal article" date="2020" name="Cell">
        <title>Large-Scale Comparative Analyses of Tick Genomes Elucidate Their Genetic Diversity and Vector Capacities.</title>
        <authorList>
            <consortium name="Tick Genome and Microbiome Consortium (TIGMIC)"/>
            <person name="Jia N."/>
            <person name="Wang J."/>
            <person name="Shi W."/>
            <person name="Du L."/>
            <person name="Sun Y."/>
            <person name="Zhan W."/>
            <person name="Jiang J.F."/>
            <person name="Wang Q."/>
            <person name="Zhang B."/>
            <person name="Ji P."/>
            <person name="Bell-Sakyi L."/>
            <person name="Cui X.M."/>
            <person name="Yuan T.T."/>
            <person name="Jiang B.G."/>
            <person name="Yang W.F."/>
            <person name="Lam T.T."/>
            <person name="Chang Q.C."/>
            <person name="Ding S.J."/>
            <person name="Wang X.J."/>
            <person name="Zhu J.G."/>
            <person name="Ruan X.D."/>
            <person name="Zhao L."/>
            <person name="Wei J.T."/>
            <person name="Ye R.Z."/>
            <person name="Que T.C."/>
            <person name="Du C.H."/>
            <person name="Zhou Y.H."/>
            <person name="Cheng J.X."/>
            <person name="Dai P.F."/>
            <person name="Guo W.B."/>
            <person name="Han X.H."/>
            <person name="Huang E.J."/>
            <person name="Li L.F."/>
            <person name="Wei W."/>
            <person name="Gao Y.C."/>
            <person name="Liu J.Z."/>
            <person name="Shao H.Z."/>
            <person name="Wang X."/>
            <person name="Wang C.C."/>
            <person name="Yang T.C."/>
            <person name="Huo Q.B."/>
            <person name="Li W."/>
            <person name="Chen H.Y."/>
            <person name="Chen S.E."/>
            <person name="Zhou L.G."/>
            <person name="Ni X.B."/>
            <person name="Tian J.H."/>
            <person name="Sheng Y."/>
            <person name="Liu T."/>
            <person name="Pan Y.S."/>
            <person name="Xia L.Y."/>
            <person name="Li J."/>
            <person name="Zhao F."/>
            <person name="Cao W.C."/>
        </authorList>
    </citation>
    <scope>NUCLEOTIDE SEQUENCE [LARGE SCALE GENOMIC DNA]</scope>
    <source>
        <strain evidence="1">Iper-2018</strain>
    </source>
</reference>
<evidence type="ECO:0000313" key="1">
    <source>
        <dbReference type="EMBL" id="KAG0439414.1"/>
    </source>
</evidence>